<dbReference type="GO" id="GO:0000938">
    <property type="term" value="C:GARP complex"/>
    <property type="evidence" value="ECO:0007669"/>
    <property type="project" value="InterPro"/>
</dbReference>
<evidence type="ECO:0000256" key="3">
    <source>
        <dbReference type="ARBA" id="ARBA00022448"/>
    </source>
</evidence>
<protein>
    <submittedName>
        <fullName evidence="7">Uncharacterized protein</fullName>
    </submittedName>
</protein>
<dbReference type="PANTHER" id="PTHR12965:SF0">
    <property type="entry name" value="VACUOLAR PROTEIN SORTING-ASSOCIATED PROTEIN 54"/>
    <property type="match status" value="1"/>
</dbReference>
<evidence type="ECO:0000313" key="7">
    <source>
        <dbReference type="EMBL" id="CBK22974.2"/>
    </source>
</evidence>
<keyword evidence="8" id="KW-1185">Reference proteome</keyword>
<comment type="subcellular location">
    <subcellularLocation>
        <location evidence="1">Golgi apparatus</location>
        <location evidence="1">trans-Golgi network</location>
    </subcellularLocation>
</comment>
<keyword evidence="5" id="KW-0333">Golgi apparatus</keyword>
<evidence type="ECO:0000256" key="2">
    <source>
        <dbReference type="ARBA" id="ARBA00009150"/>
    </source>
</evidence>
<evidence type="ECO:0000256" key="1">
    <source>
        <dbReference type="ARBA" id="ARBA00004601"/>
    </source>
</evidence>
<dbReference type="GO" id="GO:0005829">
    <property type="term" value="C:cytosol"/>
    <property type="evidence" value="ECO:0007669"/>
    <property type="project" value="GOC"/>
</dbReference>
<dbReference type="GeneID" id="24923222"/>
<gene>
    <name evidence="7" type="ORF">GSBLH_T00007098001</name>
</gene>
<proteinExistence type="inferred from homology"/>
<keyword evidence="4" id="KW-0653">Protein transport</keyword>
<evidence type="ECO:0000256" key="5">
    <source>
        <dbReference type="ARBA" id="ARBA00023034"/>
    </source>
</evidence>
<dbReference type="GO" id="GO:0015031">
    <property type="term" value="P:protein transport"/>
    <property type="evidence" value="ECO:0007669"/>
    <property type="project" value="UniProtKB-KW"/>
</dbReference>
<accession>D8M4I5</accession>
<dbReference type="GO" id="GO:0042147">
    <property type="term" value="P:retrograde transport, endosome to Golgi"/>
    <property type="evidence" value="ECO:0007669"/>
    <property type="project" value="InterPro"/>
</dbReference>
<organism evidence="7">
    <name type="scientific">Blastocystis hominis</name>
    <dbReference type="NCBI Taxonomy" id="12968"/>
    <lineage>
        <taxon>Eukaryota</taxon>
        <taxon>Sar</taxon>
        <taxon>Stramenopiles</taxon>
        <taxon>Bigyra</taxon>
        <taxon>Opalozoa</taxon>
        <taxon>Opalinata</taxon>
        <taxon>Blastocystidae</taxon>
        <taxon>Blastocystis</taxon>
    </lineage>
</organism>
<dbReference type="GO" id="GO:0019905">
    <property type="term" value="F:syntaxin binding"/>
    <property type="evidence" value="ECO:0007669"/>
    <property type="project" value="TreeGrafter"/>
</dbReference>
<dbReference type="AlphaFoldDB" id="D8M4I5"/>
<keyword evidence="3" id="KW-0813">Transport</keyword>
<evidence type="ECO:0000256" key="4">
    <source>
        <dbReference type="ARBA" id="ARBA00022927"/>
    </source>
</evidence>
<comment type="similarity">
    <text evidence="2">Belongs to the VPS54 family.</text>
</comment>
<keyword evidence="6" id="KW-0175">Coiled coil</keyword>
<dbReference type="GO" id="GO:0006896">
    <property type="term" value="P:Golgi to vacuole transport"/>
    <property type="evidence" value="ECO:0007669"/>
    <property type="project" value="TreeGrafter"/>
</dbReference>
<evidence type="ECO:0000256" key="6">
    <source>
        <dbReference type="ARBA" id="ARBA00023054"/>
    </source>
</evidence>
<dbReference type="InterPro" id="IPR039745">
    <property type="entry name" value="Vps54"/>
</dbReference>
<sequence>MARPVEESMKFSLQSVKISTQIRKKMIDSAYLDNANLTSVTLTPNSRRPLVSTQPYGYLQESYIELQKQLKNEQQQVKSVSDCEVELRICFDSVPQIFFDSDFDLSDPVMFSVVLDPNEHFKLTGYLDLVEVCLNEQISIQSDSLFAAIKQLQEFQVHVSETLQAIHGLSGSMQAIQSRHTIPPLLIPVYLRRIQNLRKVQKIVLF</sequence>
<dbReference type="OrthoDB" id="10259024at2759"/>
<dbReference type="EMBL" id="FN668653">
    <property type="protein sequence ID" value="CBK22974.2"/>
    <property type="molecule type" value="Genomic_DNA"/>
</dbReference>
<evidence type="ECO:0000313" key="8">
    <source>
        <dbReference type="Proteomes" id="UP000008312"/>
    </source>
</evidence>
<dbReference type="RefSeq" id="XP_012897022.1">
    <property type="nucleotide sequence ID" value="XM_013041568.1"/>
</dbReference>
<dbReference type="InParanoid" id="D8M4I5"/>
<dbReference type="PANTHER" id="PTHR12965">
    <property type="entry name" value="VACUOLAR PROTEIN SORTING 54"/>
    <property type="match status" value="1"/>
</dbReference>
<dbReference type="Proteomes" id="UP000008312">
    <property type="component" value="Unassembled WGS sequence"/>
</dbReference>
<name>D8M4I5_BLAHO</name>
<reference evidence="7" key="1">
    <citation type="submission" date="2010-02" db="EMBL/GenBank/DDBJ databases">
        <title>Sequencing and annotation of the Blastocystis hominis genome.</title>
        <authorList>
            <person name="Wincker P."/>
        </authorList>
    </citation>
    <scope>NUCLEOTIDE SEQUENCE</scope>
    <source>
        <strain evidence="7">Singapore isolate B</strain>
    </source>
</reference>